<dbReference type="InterPro" id="IPR029035">
    <property type="entry name" value="DHS-like_NAD/FAD-binding_dom"/>
</dbReference>
<dbReference type="EMBL" id="LQQA01000006">
    <property type="protein sequence ID" value="ORX17905.1"/>
    <property type="molecule type" value="Genomic_DNA"/>
</dbReference>
<dbReference type="AlphaFoldDB" id="A0A1X2FHI6"/>
<sequence length="403" mass="45103">MATHDPRREVEKLRSLLASHDKPIALLIGAGASCAVSDPSGEPLIPAIAPLGQLCEEAVRALGAKYGTAWESISADVEAKHKYSNIELILTAVRLKMAAAGPYDTLAGLDVPGLGEFEAAIRRTIARVARPDDSRVPQSLPHHALARWIRRTDRPTPIEIFTTNYDTLIERGLEDERVATFDGFVGSRQPFFHSQSLRHDELAPGRQWVRLWKIHGSVNWSWVTLRDGSRRIARVPEDGEGELILPSAHKYDESRKQPYVAMLERLHRVLTEREDGILITLGYSFGDEHINSVIFDALDVRDRLHVFSLQFNDPHDDHDLISRAKSRSNLVVYGRHHAVVGGVSGEWRLHEPVDRRLAPLMDIPFDSDACLPGDDNHSLTGGFRLGDFKWFARFLDTIVGSYG</sequence>
<organism evidence="1">
    <name type="scientific">Mycolicibacterium wolinskyi</name>
    <dbReference type="NCBI Taxonomy" id="59750"/>
    <lineage>
        <taxon>Bacteria</taxon>
        <taxon>Bacillati</taxon>
        <taxon>Actinomycetota</taxon>
        <taxon>Actinomycetes</taxon>
        <taxon>Mycobacteriales</taxon>
        <taxon>Mycobacteriaceae</taxon>
        <taxon>Mycolicibacterium</taxon>
    </lineage>
</organism>
<comment type="caution">
    <text evidence="1">The sequence shown here is derived from an EMBL/GenBank/DDBJ whole genome shotgun (WGS) entry which is preliminary data.</text>
</comment>
<dbReference type="OrthoDB" id="9808492at2"/>
<gene>
    <name evidence="1" type="ORF">AWC31_15935</name>
</gene>
<protein>
    <submittedName>
        <fullName evidence="1">Uncharacterized protein</fullName>
    </submittedName>
</protein>
<proteinExistence type="predicted"/>
<reference evidence="1" key="1">
    <citation type="submission" date="2016-01" db="EMBL/GenBank/DDBJ databases">
        <title>The new phylogeny of the genus Mycobacterium.</title>
        <authorList>
            <person name="Tarcisio F."/>
            <person name="Conor M."/>
            <person name="Antonella G."/>
            <person name="Elisabetta G."/>
            <person name="Giulia F.S."/>
            <person name="Sara T."/>
            <person name="Anna F."/>
            <person name="Clotilde B."/>
            <person name="Roberto B."/>
            <person name="Veronica D.S."/>
            <person name="Fabio R."/>
            <person name="Monica P."/>
            <person name="Olivier J."/>
            <person name="Enrico T."/>
            <person name="Nicola S."/>
        </authorList>
    </citation>
    <scope>NUCLEOTIDE SEQUENCE [LARGE SCALE GENOMIC DNA]</scope>
    <source>
        <strain evidence="1">ATCC 700010</strain>
    </source>
</reference>
<dbReference type="Proteomes" id="UP000193964">
    <property type="component" value="Unassembled WGS sequence"/>
</dbReference>
<dbReference type="RefSeq" id="WP_085143183.1">
    <property type="nucleotide sequence ID" value="NZ_JACKUA010000015.1"/>
</dbReference>
<dbReference type="SUPFAM" id="SSF52467">
    <property type="entry name" value="DHS-like NAD/FAD-binding domain"/>
    <property type="match status" value="1"/>
</dbReference>
<accession>A0A1X2FHI6</accession>
<dbReference type="Pfam" id="PF13289">
    <property type="entry name" value="SIR2_2"/>
    <property type="match status" value="1"/>
</dbReference>
<evidence type="ECO:0000313" key="1">
    <source>
        <dbReference type="EMBL" id="ORX17905.1"/>
    </source>
</evidence>
<name>A0A1X2FHI6_9MYCO</name>
<dbReference type="PROSITE" id="PS51257">
    <property type="entry name" value="PROKAR_LIPOPROTEIN"/>
    <property type="match status" value="1"/>
</dbReference>